<gene>
    <name evidence="2" type="ORF">FSB_LOCUS60828</name>
</gene>
<feature type="region of interest" description="Disordered" evidence="1">
    <location>
        <begin position="1"/>
        <end position="20"/>
    </location>
</feature>
<dbReference type="EMBL" id="OIVN01006428">
    <property type="protein sequence ID" value="SPD32946.1"/>
    <property type="molecule type" value="Genomic_DNA"/>
</dbReference>
<proteinExistence type="predicted"/>
<evidence type="ECO:0000313" key="2">
    <source>
        <dbReference type="EMBL" id="SPD32946.1"/>
    </source>
</evidence>
<accession>A0A2N9J695</accession>
<dbReference type="AlphaFoldDB" id="A0A2N9J695"/>
<reference evidence="2" key="1">
    <citation type="submission" date="2018-02" db="EMBL/GenBank/DDBJ databases">
        <authorList>
            <person name="Cohen D.B."/>
            <person name="Kent A.D."/>
        </authorList>
    </citation>
    <scope>NUCLEOTIDE SEQUENCE</scope>
</reference>
<evidence type="ECO:0000256" key="1">
    <source>
        <dbReference type="SAM" id="MobiDB-lite"/>
    </source>
</evidence>
<sequence>MTMSIRRPNCIHANTTTRTPARQTRGMSILDFLGRIMKREAQKVIIMVAMEKIRVERPIIILLAPLLSLISTDQPNQAQPLPLFAHAVVGLVSALQGFLLRPSWLSSPLICPSWSLAPSVSRVPLVPCGFRLR</sequence>
<organism evidence="2">
    <name type="scientific">Fagus sylvatica</name>
    <name type="common">Beechnut</name>
    <dbReference type="NCBI Taxonomy" id="28930"/>
    <lineage>
        <taxon>Eukaryota</taxon>
        <taxon>Viridiplantae</taxon>
        <taxon>Streptophyta</taxon>
        <taxon>Embryophyta</taxon>
        <taxon>Tracheophyta</taxon>
        <taxon>Spermatophyta</taxon>
        <taxon>Magnoliopsida</taxon>
        <taxon>eudicotyledons</taxon>
        <taxon>Gunneridae</taxon>
        <taxon>Pentapetalae</taxon>
        <taxon>rosids</taxon>
        <taxon>fabids</taxon>
        <taxon>Fagales</taxon>
        <taxon>Fagaceae</taxon>
        <taxon>Fagus</taxon>
    </lineage>
</organism>
<name>A0A2N9J695_FAGSY</name>
<protein>
    <submittedName>
        <fullName evidence="2">Uncharacterized protein</fullName>
    </submittedName>
</protein>